<comment type="subcellular location">
    <subcellularLocation>
        <location evidence="1">Membrane</location>
    </subcellularLocation>
</comment>
<dbReference type="InterPro" id="IPR006593">
    <property type="entry name" value="Cyt_b561/ferric_Rdtase_TM"/>
</dbReference>
<dbReference type="SMART" id="SM00664">
    <property type="entry name" value="DoH"/>
    <property type="match status" value="3"/>
</dbReference>
<evidence type="ECO:0000259" key="11">
    <source>
        <dbReference type="PROSITE" id="PS50939"/>
    </source>
</evidence>
<feature type="domain" description="DOMON" evidence="10">
    <location>
        <begin position="1"/>
        <end position="90"/>
    </location>
</feature>
<evidence type="ECO:0000259" key="10">
    <source>
        <dbReference type="PROSITE" id="PS50836"/>
    </source>
</evidence>
<dbReference type="InterPro" id="IPR005018">
    <property type="entry name" value="DOMON_domain"/>
</dbReference>
<dbReference type="GeneID" id="25569654"/>
<dbReference type="InterPro" id="IPR045266">
    <property type="entry name" value="DOH_DOMON"/>
</dbReference>
<evidence type="ECO:0000256" key="5">
    <source>
        <dbReference type="ARBA" id="ARBA00022982"/>
    </source>
</evidence>
<dbReference type="GO" id="GO:0016020">
    <property type="term" value="C:membrane"/>
    <property type="evidence" value="ECO:0007669"/>
    <property type="project" value="UniProtKB-SubCell"/>
</dbReference>
<feature type="domain" description="Cytochrome b561" evidence="11">
    <location>
        <begin position="400"/>
        <end position="598"/>
    </location>
</feature>
<keyword evidence="7 9" id="KW-0472">Membrane</keyword>
<evidence type="ECO:0000313" key="13">
    <source>
        <dbReference type="Proteomes" id="UP000054408"/>
    </source>
</evidence>
<feature type="region of interest" description="Disordered" evidence="8">
    <location>
        <begin position="225"/>
        <end position="256"/>
    </location>
</feature>
<dbReference type="EMBL" id="GL349443">
    <property type="protein sequence ID" value="KNC46580.1"/>
    <property type="molecule type" value="Genomic_DNA"/>
</dbReference>
<evidence type="ECO:0000313" key="12">
    <source>
        <dbReference type="EMBL" id="KNC46580.1"/>
    </source>
</evidence>
<dbReference type="eggNOG" id="KOG4293">
    <property type="taxonomic scope" value="Eukaryota"/>
</dbReference>
<dbReference type="STRING" id="461836.A0A0L0D349"/>
<dbReference type="PANTHER" id="PTHR23130:SF171">
    <property type="entry name" value="OS01G0895300 PROTEIN"/>
    <property type="match status" value="1"/>
</dbReference>
<evidence type="ECO:0000256" key="1">
    <source>
        <dbReference type="ARBA" id="ARBA00004370"/>
    </source>
</evidence>
<feature type="transmembrane region" description="Helical" evidence="9">
    <location>
        <begin position="475"/>
        <end position="493"/>
    </location>
</feature>
<feature type="compositionally biased region" description="Pro residues" evidence="8">
    <location>
        <begin position="232"/>
        <end position="247"/>
    </location>
</feature>
<feature type="transmembrane region" description="Helical" evidence="9">
    <location>
        <begin position="572"/>
        <end position="593"/>
    </location>
</feature>
<dbReference type="SMART" id="SM00665">
    <property type="entry name" value="B561"/>
    <property type="match status" value="1"/>
</dbReference>
<keyword evidence="6 9" id="KW-1133">Transmembrane helix</keyword>
<keyword evidence="3 9" id="KW-0812">Transmembrane</keyword>
<protein>
    <recommendedName>
        <fullName evidence="14">Cytochrome b561 domain-containing protein</fullName>
    </recommendedName>
</protein>
<dbReference type="PROSITE" id="PS50836">
    <property type="entry name" value="DOMON"/>
    <property type="match status" value="2"/>
</dbReference>
<dbReference type="Proteomes" id="UP000054408">
    <property type="component" value="Unassembled WGS sequence"/>
</dbReference>
<keyword evidence="13" id="KW-1185">Reference proteome</keyword>
<keyword evidence="2" id="KW-0813">Transport</keyword>
<evidence type="ECO:0000256" key="9">
    <source>
        <dbReference type="SAM" id="Phobius"/>
    </source>
</evidence>
<feature type="domain" description="DOMON" evidence="10">
    <location>
        <begin position="266"/>
        <end position="387"/>
    </location>
</feature>
<feature type="transmembrane region" description="Helical" evidence="9">
    <location>
        <begin position="505"/>
        <end position="522"/>
    </location>
</feature>
<reference evidence="12 13" key="1">
    <citation type="submission" date="2010-05" db="EMBL/GenBank/DDBJ databases">
        <title>The Genome Sequence of Thecamonas trahens ATCC 50062.</title>
        <authorList>
            <consortium name="The Broad Institute Genome Sequencing Platform"/>
            <person name="Russ C."/>
            <person name="Cuomo C."/>
            <person name="Shea T."/>
            <person name="Young S.K."/>
            <person name="Zeng Q."/>
            <person name="Koehrsen M."/>
            <person name="Haas B."/>
            <person name="Borodovsky M."/>
            <person name="Guigo R."/>
            <person name="Alvarado L."/>
            <person name="Berlin A."/>
            <person name="Bochicchio J."/>
            <person name="Borenstein D."/>
            <person name="Chapman S."/>
            <person name="Chen Z."/>
            <person name="Freedman E."/>
            <person name="Gellesch M."/>
            <person name="Goldberg J."/>
            <person name="Griggs A."/>
            <person name="Gujja S."/>
            <person name="Heilman E."/>
            <person name="Heiman D."/>
            <person name="Hepburn T."/>
            <person name="Howarth C."/>
            <person name="Jen D."/>
            <person name="Larson L."/>
            <person name="Mehta T."/>
            <person name="Park D."/>
            <person name="Pearson M."/>
            <person name="Roberts A."/>
            <person name="Saif S."/>
            <person name="Shenoy N."/>
            <person name="Sisk P."/>
            <person name="Stolte C."/>
            <person name="Sykes S."/>
            <person name="Thomson T."/>
            <person name="Walk T."/>
            <person name="White J."/>
            <person name="Yandava C."/>
            <person name="Burger G."/>
            <person name="Gray M.W."/>
            <person name="Holland P.W.H."/>
            <person name="King N."/>
            <person name="Lang F.B.F."/>
            <person name="Roger A.J."/>
            <person name="Ruiz-Trillo I."/>
            <person name="Lander E."/>
            <person name="Nusbaum C."/>
        </authorList>
    </citation>
    <scope>NUCLEOTIDE SEQUENCE [LARGE SCALE GENOMIC DNA]</scope>
    <source>
        <strain evidence="12 13">ATCC 50062</strain>
    </source>
</reference>
<dbReference type="AlphaFoldDB" id="A0A0L0D349"/>
<evidence type="ECO:0000256" key="4">
    <source>
        <dbReference type="ARBA" id="ARBA00022729"/>
    </source>
</evidence>
<dbReference type="Gene3D" id="1.20.120.1770">
    <property type="match status" value="1"/>
</dbReference>
<keyword evidence="5" id="KW-0249">Electron transport</keyword>
<evidence type="ECO:0000256" key="8">
    <source>
        <dbReference type="SAM" id="MobiDB-lite"/>
    </source>
</evidence>
<dbReference type="PROSITE" id="PS50939">
    <property type="entry name" value="CYTOCHROME_B561"/>
    <property type="match status" value="1"/>
</dbReference>
<evidence type="ECO:0000256" key="3">
    <source>
        <dbReference type="ARBA" id="ARBA00022692"/>
    </source>
</evidence>
<evidence type="ECO:0000256" key="7">
    <source>
        <dbReference type="ARBA" id="ARBA00023136"/>
    </source>
</evidence>
<evidence type="ECO:0008006" key="14">
    <source>
        <dbReference type="Google" id="ProtNLM"/>
    </source>
</evidence>
<evidence type="ECO:0000256" key="6">
    <source>
        <dbReference type="ARBA" id="ARBA00022989"/>
    </source>
</evidence>
<evidence type="ECO:0000256" key="2">
    <source>
        <dbReference type="ARBA" id="ARBA00022448"/>
    </source>
</evidence>
<dbReference type="CDD" id="cd08760">
    <property type="entry name" value="Cyt_b561_FRRS1_like"/>
    <property type="match status" value="1"/>
</dbReference>
<dbReference type="Pfam" id="PF03188">
    <property type="entry name" value="Cytochrom_B561"/>
    <property type="match status" value="1"/>
</dbReference>
<feature type="transmembrane region" description="Helical" evidence="9">
    <location>
        <begin position="435"/>
        <end position="455"/>
    </location>
</feature>
<sequence>MGWFGVGGSPLMSGIDTQVGMMTGGGAVVDGMSSGTIRPTADGTNDNTAVAVKNVGGVLTAEFDRVLNTGDGNDNVWLATGINSVVVAVGTGGTPTTTGSYGGHAARARFNLDFSVASSSMANGDFAFAYLDGTTPRVLDTYRGAGSGVVSIDSTNDYTGVTVENSGGLLQAKFTRNLVTGDGQDRDIVAGNNLVAWAFNSDTNPSNPPANGDYHTARGAMNIDFTTSTPCVPSPPPPPTSPPPPPTSGGGAGAIDLSSAFTFSDGPFTMRFKVDTVNNQVSFALSKSGSAGYVAICFTESAGVMGPGDSYVAFASSAASGGYVVSDRQNPSGKSAPPADAKQDVLGVSGSETGGVMTVEFVRALDTGDNGDVVINDADINIVWAISDSATPGGGAGSATSGVSKHSTTSTAAIKINFFTGKVSKDDLREKLIKAHAWMMIISWVVLIPVGIVVARFLKDKLGVWWFRVHRFTQWMAVLATFAAFGMAIWFTNEDFKGENKSHKLIGLAVVLVAFLEPVLGELSNLMWSPDRSGTPWFPDKIHWWVGRGLTLLAMINCFLGMKAKEWGAAPYVIVSLLVAGFAVACVVLQFTIGDVHHDAGNDKEMDDL</sequence>
<dbReference type="CDD" id="cd09631">
    <property type="entry name" value="DOMON_DOH"/>
    <property type="match status" value="3"/>
</dbReference>
<accession>A0A0L0D349</accession>
<gene>
    <name evidence="12" type="ORF">AMSG_11739</name>
</gene>
<dbReference type="PANTHER" id="PTHR23130">
    <property type="entry name" value="CYTOCHROME B561 AND DOMON DOMAIN-CONTAINING PROTEIN"/>
    <property type="match status" value="1"/>
</dbReference>
<dbReference type="Pfam" id="PF03351">
    <property type="entry name" value="DOMON"/>
    <property type="match status" value="2"/>
</dbReference>
<organism evidence="12 13">
    <name type="scientific">Thecamonas trahens ATCC 50062</name>
    <dbReference type="NCBI Taxonomy" id="461836"/>
    <lineage>
        <taxon>Eukaryota</taxon>
        <taxon>Apusozoa</taxon>
        <taxon>Apusomonadida</taxon>
        <taxon>Apusomonadidae</taxon>
        <taxon>Thecamonas</taxon>
    </lineage>
</organism>
<dbReference type="OrthoDB" id="19261at2759"/>
<dbReference type="RefSeq" id="XP_013760488.1">
    <property type="nucleotide sequence ID" value="XM_013905034.1"/>
</dbReference>
<name>A0A0L0D349_THETB</name>
<proteinExistence type="predicted"/>
<keyword evidence="4" id="KW-0732">Signal</keyword>